<name>A0ABS0JUP6_9ACTN</name>
<feature type="compositionally biased region" description="Low complexity" evidence="1">
    <location>
        <begin position="32"/>
        <end position="51"/>
    </location>
</feature>
<organism evidence="3 4">
    <name type="scientific">Micromonospora vinacea</name>
    <dbReference type="NCBI Taxonomy" id="709878"/>
    <lineage>
        <taxon>Bacteria</taxon>
        <taxon>Bacillati</taxon>
        <taxon>Actinomycetota</taxon>
        <taxon>Actinomycetes</taxon>
        <taxon>Micromonosporales</taxon>
        <taxon>Micromonosporaceae</taxon>
        <taxon>Micromonospora</taxon>
    </lineage>
</organism>
<evidence type="ECO:0000313" key="4">
    <source>
        <dbReference type="Proteomes" id="UP000631791"/>
    </source>
</evidence>
<accession>A0ABS0JUP6</accession>
<gene>
    <name evidence="3" type="ORF">IW249_000493</name>
</gene>
<keyword evidence="2" id="KW-0732">Signal</keyword>
<feature type="region of interest" description="Disordered" evidence="1">
    <location>
        <begin position="24"/>
        <end position="52"/>
    </location>
</feature>
<keyword evidence="4" id="KW-1185">Reference proteome</keyword>
<dbReference type="EMBL" id="JADOTY010000001">
    <property type="protein sequence ID" value="MBG6100079.1"/>
    <property type="molecule type" value="Genomic_DNA"/>
</dbReference>
<proteinExistence type="predicted"/>
<sequence>MRRLLAVTALLTMLSGAVGCSTDGSAGGTAQGTGSAAAGTPAGPSGMPASGGVAGGNATEVCTAAQEASTTAVRTYVAELGHMLAAVGAGDSRAAETARGRAEAALADWRTVLREQSGRTNDPQLKTLLTDLGTEVSALGADVESIDETELDRLQQRLDQLCAR</sequence>
<dbReference type="RefSeq" id="WP_196919311.1">
    <property type="nucleotide sequence ID" value="NZ_JADOTY010000001.1"/>
</dbReference>
<feature type="chain" id="PRO_5046781699" evidence="2">
    <location>
        <begin position="20"/>
        <end position="164"/>
    </location>
</feature>
<evidence type="ECO:0000313" key="3">
    <source>
        <dbReference type="EMBL" id="MBG6100079.1"/>
    </source>
</evidence>
<evidence type="ECO:0000256" key="2">
    <source>
        <dbReference type="SAM" id="SignalP"/>
    </source>
</evidence>
<dbReference type="Proteomes" id="UP000631791">
    <property type="component" value="Unassembled WGS sequence"/>
</dbReference>
<protein>
    <submittedName>
        <fullName evidence="3">Type IV secretory pathway TrbL component</fullName>
    </submittedName>
</protein>
<dbReference type="PROSITE" id="PS51257">
    <property type="entry name" value="PROKAR_LIPOPROTEIN"/>
    <property type="match status" value="1"/>
</dbReference>
<reference evidence="3 4" key="1">
    <citation type="submission" date="2020-11" db="EMBL/GenBank/DDBJ databases">
        <title>Sequencing the genomes of 1000 actinobacteria strains.</title>
        <authorList>
            <person name="Klenk H.-P."/>
        </authorList>
    </citation>
    <scope>NUCLEOTIDE SEQUENCE [LARGE SCALE GENOMIC DNA]</scope>
    <source>
        <strain evidence="3 4">DSM 101695</strain>
    </source>
</reference>
<comment type="caution">
    <text evidence="3">The sequence shown here is derived from an EMBL/GenBank/DDBJ whole genome shotgun (WGS) entry which is preliminary data.</text>
</comment>
<feature type="signal peptide" evidence="2">
    <location>
        <begin position="1"/>
        <end position="19"/>
    </location>
</feature>
<evidence type="ECO:0000256" key="1">
    <source>
        <dbReference type="SAM" id="MobiDB-lite"/>
    </source>
</evidence>